<sequence>MESENINVTLELTTTTTNAVEQDDDCVEEIPKFEAKQQGGCKKRKKTSKV</sequence>
<organism evidence="1 2">
    <name type="scientific">Corchorus capsularis</name>
    <name type="common">Jute</name>
    <dbReference type="NCBI Taxonomy" id="210143"/>
    <lineage>
        <taxon>Eukaryota</taxon>
        <taxon>Viridiplantae</taxon>
        <taxon>Streptophyta</taxon>
        <taxon>Embryophyta</taxon>
        <taxon>Tracheophyta</taxon>
        <taxon>Spermatophyta</taxon>
        <taxon>Magnoliopsida</taxon>
        <taxon>eudicotyledons</taxon>
        <taxon>Gunneridae</taxon>
        <taxon>Pentapetalae</taxon>
        <taxon>rosids</taxon>
        <taxon>malvids</taxon>
        <taxon>Malvales</taxon>
        <taxon>Malvaceae</taxon>
        <taxon>Grewioideae</taxon>
        <taxon>Apeibeae</taxon>
        <taxon>Corchorus</taxon>
    </lineage>
</organism>
<accession>A0A1R3G284</accession>
<dbReference type="EMBL" id="AWWV01015547">
    <property type="protein sequence ID" value="OMO52184.1"/>
    <property type="molecule type" value="Genomic_DNA"/>
</dbReference>
<protein>
    <submittedName>
        <fullName evidence="1">Uncharacterized protein</fullName>
    </submittedName>
</protein>
<proteinExistence type="predicted"/>
<dbReference type="OrthoDB" id="10452921at2759"/>
<gene>
    <name evidence="1" type="ORF">CCACVL1_29311</name>
</gene>
<dbReference type="AlphaFoldDB" id="A0A1R3G284"/>
<keyword evidence="2" id="KW-1185">Reference proteome</keyword>
<dbReference type="Gramene" id="OMO52184">
    <property type="protein sequence ID" value="OMO52184"/>
    <property type="gene ID" value="CCACVL1_29311"/>
</dbReference>
<evidence type="ECO:0000313" key="1">
    <source>
        <dbReference type="EMBL" id="OMO52184.1"/>
    </source>
</evidence>
<reference evidence="1 2" key="1">
    <citation type="submission" date="2013-09" db="EMBL/GenBank/DDBJ databases">
        <title>Corchorus capsularis genome sequencing.</title>
        <authorList>
            <person name="Alam M."/>
            <person name="Haque M.S."/>
            <person name="Islam M.S."/>
            <person name="Emdad E.M."/>
            <person name="Islam M.M."/>
            <person name="Ahmed B."/>
            <person name="Halim A."/>
            <person name="Hossen Q.M.M."/>
            <person name="Hossain M.Z."/>
            <person name="Ahmed R."/>
            <person name="Khan M.M."/>
            <person name="Islam R."/>
            <person name="Rashid M.M."/>
            <person name="Khan S.A."/>
            <person name="Rahman M.S."/>
            <person name="Alam M."/>
        </authorList>
    </citation>
    <scope>NUCLEOTIDE SEQUENCE [LARGE SCALE GENOMIC DNA]</scope>
    <source>
        <strain evidence="2">cv. CVL-1</strain>
        <tissue evidence="1">Whole seedling</tissue>
    </source>
</reference>
<comment type="caution">
    <text evidence="1">The sequence shown here is derived from an EMBL/GenBank/DDBJ whole genome shotgun (WGS) entry which is preliminary data.</text>
</comment>
<evidence type="ECO:0000313" key="2">
    <source>
        <dbReference type="Proteomes" id="UP000188268"/>
    </source>
</evidence>
<name>A0A1R3G284_COCAP</name>
<dbReference type="Proteomes" id="UP000188268">
    <property type="component" value="Unassembled WGS sequence"/>
</dbReference>